<dbReference type="EMBL" id="CAMKVN010011008">
    <property type="protein sequence ID" value="CAI2194510.1"/>
    <property type="molecule type" value="Genomic_DNA"/>
</dbReference>
<reference evidence="2" key="1">
    <citation type="submission" date="2022-08" db="EMBL/GenBank/DDBJ databases">
        <authorList>
            <person name="Kallberg Y."/>
            <person name="Tangrot J."/>
            <person name="Rosling A."/>
        </authorList>
    </citation>
    <scope>NUCLEOTIDE SEQUENCE</scope>
    <source>
        <strain evidence="2">Wild A</strain>
    </source>
</reference>
<comment type="caution">
    <text evidence="2">The sequence shown here is derived from an EMBL/GenBank/DDBJ whole genome shotgun (WGS) entry which is preliminary data.</text>
</comment>
<proteinExistence type="predicted"/>
<evidence type="ECO:0000256" key="1">
    <source>
        <dbReference type="SAM" id="Coils"/>
    </source>
</evidence>
<keyword evidence="3" id="KW-1185">Reference proteome</keyword>
<name>A0A9W4X8R3_9GLOM</name>
<dbReference type="AlphaFoldDB" id="A0A9W4X8R3"/>
<feature type="coiled-coil region" evidence="1">
    <location>
        <begin position="43"/>
        <end position="84"/>
    </location>
</feature>
<keyword evidence="1" id="KW-0175">Coiled coil</keyword>
<evidence type="ECO:0000313" key="2">
    <source>
        <dbReference type="EMBL" id="CAI2194510.1"/>
    </source>
</evidence>
<gene>
    <name evidence="2" type="ORF">FWILDA_LOCUS16612</name>
</gene>
<protein>
    <submittedName>
        <fullName evidence="2">10932_t:CDS:1</fullName>
    </submittedName>
</protein>
<sequence length="202" mass="24035">KIAFSMLKRELKQVEEKEEKENWIDKRAKKRGEPWQKMEEALKNTLQQEINPKNQEKIQLEKEILRLREERKKINQEKEEGRNSNPQFLREKIREIYQHSQNQIDMDCKQRKHSVGENNILLKNIDKITNPALEKELLIILDPTKNTNLGKYQKKLGRGEIEASIDLSKFLLIATTSTVDTKLSEKLRAKLNHVEPFLDRYF</sequence>
<dbReference type="OrthoDB" id="2440327at2759"/>
<evidence type="ECO:0000313" key="3">
    <source>
        <dbReference type="Proteomes" id="UP001153678"/>
    </source>
</evidence>
<accession>A0A9W4X8R3</accession>
<feature type="non-terminal residue" evidence="2">
    <location>
        <position position="1"/>
    </location>
</feature>
<dbReference type="Proteomes" id="UP001153678">
    <property type="component" value="Unassembled WGS sequence"/>
</dbReference>
<organism evidence="2 3">
    <name type="scientific">Funneliformis geosporum</name>
    <dbReference type="NCBI Taxonomy" id="1117311"/>
    <lineage>
        <taxon>Eukaryota</taxon>
        <taxon>Fungi</taxon>
        <taxon>Fungi incertae sedis</taxon>
        <taxon>Mucoromycota</taxon>
        <taxon>Glomeromycotina</taxon>
        <taxon>Glomeromycetes</taxon>
        <taxon>Glomerales</taxon>
        <taxon>Glomeraceae</taxon>
        <taxon>Funneliformis</taxon>
    </lineage>
</organism>